<gene>
    <name evidence="3" type="ORF">AWC38_SpisGene7403</name>
</gene>
<dbReference type="SMART" id="SM00031">
    <property type="entry name" value="DED"/>
    <property type="match status" value="1"/>
</dbReference>
<dbReference type="PANTHER" id="PTHR48169:SF7">
    <property type="entry name" value="CASPASE 10"/>
    <property type="match status" value="1"/>
</dbReference>
<dbReference type="OrthoDB" id="5976792at2759"/>
<evidence type="ECO:0000256" key="1">
    <source>
        <dbReference type="ARBA" id="ARBA00022703"/>
    </source>
</evidence>
<accession>A0A2B4SAZ7</accession>
<protein>
    <recommendedName>
        <fullName evidence="2">DED domain-containing protein</fullName>
    </recommendedName>
</protein>
<dbReference type="InterPro" id="IPR001875">
    <property type="entry name" value="DED_dom"/>
</dbReference>
<dbReference type="InterPro" id="IPR011029">
    <property type="entry name" value="DEATH-like_dom_sf"/>
</dbReference>
<feature type="domain" description="DED" evidence="2">
    <location>
        <begin position="19"/>
        <end position="94"/>
    </location>
</feature>
<dbReference type="PROSITE" id="PS50168">
    <property type="entry name" value="DED"/>
    <property type="match status" value="1"/>
</dbReference>
<reference evidence="4" key="1">
    <citation type="journal article" date="2017" name="bioRxiv">
        <title>Comparative analysis of the genomes of Stylophora pistillata and Acropora digitifera provides evidence for extensive differences between species of corals.</title>
        <authorList>
            <person name="Voolstra C.R."/>
            <person name="Li Y."/>
            <person name="Liew Y.J."/>
            <person name="Baumgarten S."/>
            <person name="Zoccola D."/>
            <person name="Flot J.-F."/>
            <person name="Tambutte S."/>
            <person name="Allemand D."/>
            <person name="Aranda M."/>
        </authorList>
    </citation>
    <scope>NUCLEOTIDE SEQUENCE [LARGE SCALE GENOMIC DNA]</scope>
</reference>
<dbReference type="AlphaFoldDB" id="A0A2B4SAZ7"/>
<organism evidence="3 4">
    <name type="scientific">Stylophora pistillata</name>
    <name type="common">Smooth cauliflower coral</name>
    <dbReference type="NCBI Taxonomy" id="50429"/>
    <lineage>
        <taxon>Eukaryota</taxon>
        <taxon>Metazoa</taxon>
        <taxon>Cnidaria</taxon>
        <taxon>Anthozoa</taxon>
        <taxon>Hexacorallia</taxon>
        <taxon>Scleractinia</taxon>
        <taxon>Astrocoeniina</taxon>
        <taxon>Pocilloporidae</taxon>
        <taxon>Stylophora</taxon>
    </lineage>
</organism>
<keyword evidence="4" id="KW-1185">Reference proteome</keyword>
<dbReference type="GO" id="GO:0006915">
    <property type="term" value="P:apoptotic process"/>
    <property type="evidence" value="ECO:0007669"/>
    <property type="project" value="UniProtKB-KW"/>
</dbReference>
<evidence type="ECO:0000313" key="3">
    <source>
        <dbReference type="EMBL" id="PFX27844.1"/>
    </source>
</evidence>
<dbReference type="Gene3D" id="1.10.533.10">
    <property type="entry name" value="Death Domain, Fas"/>
    <property type="match status" value="1"/>
</dbReference>
<evidence type="ECO:0000259" key="2">
    <source>
        <dbReference type="PROSITE" id="PS50168"/>
    </source>
</evidence>
<dbReference type="GO" id="GO:0042981">
    <property type="term" value="P:regulation of apoptotic process"/>
    <property type="evidence" value="ECO:0007669"/>
    <property type="project" value="InterPro"/>
</dbReference>
<dbReference type="SUPFAM" id="SSF47986">
    <property type="entry name" value="DEATH domain"/>
    <property type="match status" value="1"/>
</dbReference>
<dbReference type="Pfam" id="PF01335">
    <property type="entry name" value="DED"/>
    <property type="match status" value="1"/>
</dbReference>
<keyword evidence="1" id="KW-0053">Apoptosis</keyword>
<dbReference type="PANTHER" id="PTHR48169">
    <property type="entry name" value="DED DOMAIN-CONTAINING PROTEIN"/>
    <property type="match status" value="1"/>
</dbReference>
<proteinExistence type="predicted"/>
<comment type="caution">
    <text evidence="3">The sequence shown here is derived from an EMBL/GenBank/DDBJ whole genome shotgun (WGS) entry which is preliminary data.</text>
</comment>
<dbReference type="EMBL" id="LSMT01000094">
    <property type="protein sequence ID" value="PFX27844.1"/>
    <property type="molecule type" value="Genomic_DNA"/>
</dbReference>
<evidence type="ECO:0000313" key="4">
    <source>
        <dbReference type="Proteomes" id="UP000225706"/>
    </source>
</evidence>
<dbReference type="Proteomes" id="UP000225706">
    <property type="component" value="Unassembled WGS sequence"/>
</dbReference>
<sequence length="229" mass="26417">MQESLQTQVKLTYVLMNLSFKGKMIFMSSNLNEEDLRQLRYYLEGFIPVNSCSDAMDIVRLLENDGRISWENVKFIKKAMESIRRQDIVKELTKFEIKRNLTLLLDFYTKNVNGLDSNFCENKLGMKMIASRLQKIMDTARESVNVRNISSTVESSRDLKKVLMTIEEKLDEEPSLSWNDFTMLVILAGEIIAIASADEEQQESLLELCTTAADELCSRMNDLGTWVRL</sequence>
<name>A0A2B4SAZ7_STYPI</name>